<gene>
    <name evidence="1" type="ORF">S01H4_63441</name>
</gene>
<dbReference type="AlphaFoldDB" id="X1EBZ6"/>
<evidence type="ECO:0000313" key="1">
    <source>
        <dbReference type="EMBL" id="GAH14654.1"/>
    </source>
</evidence>
<proteinExistence type="predicted"/>
<organism evidence="1">
    <name type="scientific">marine sediment metagenome</name>
    <dbReference type="NCBI Taxonomy" id="412755"/>
    <lineage>
        <taxon>unclassified sequences</taxon>
        <taxon>metagenomes</taxon>
        <taxon>ecological metagenomes</taxon>
    </lineage>
</organism>
<name>X1EBZ6_9ZZZZ</name>
<dbReference type="EMBL" id="BART01038151">
    <property type="protein sequence ID" value="GAH14654.1"/>
    <property type="molecule type" value="Genomic_DNA"/>
</dbReference>
<feature type="non-terminal residue" evidence="1">
    <location>
        <position position="1"/>
    </location>
</feature>
<accession>X1EBZ6</accession>
<comment type="caution">
    <text evidence="1">The sequence shown here is derived from an EMBL/GenBank/DDBJ whole genome shotgun (WGS) entry which is preliminary data.</text>
</comment>
<feature type="non-terminal residue" evidence="1">
    <location>
        <position position="138"/>
    </location>
</feature>
<sequence>QHPQIRYLSGYYLFAYHGNFLIHCDALYVYNSEYYNNGVYVTGSFNRIEMSSTYNDYYNNIISRNYTEYIEFYDNDYLTESNSYSYKSIIAELKSNKFNYKNITFSFIESSQSFGYQGLELFTEKYKKDVHSGDIEKR</sequence>
<reference evidence="1" key="1">
    <citation type="journal article" date="2014" name="Front. Microbiol.">
        <title>High frequency of phylogenetically diverse reductive dehalogenase-homologous genes in deep subseafloor sedimentary metagenomes.</title>
        <authorList>
            <person name="Kawai M."/>
            <person name="Futagami T."/>
            <person name="Toyoda A."/>
            <person name="Takaki Y."/>
            <person name="Nishi S."/>
            <person name="Hori S."/>
            <person name="Arai W."/>
            <person name="Tsubouchi T."/>
            <person name="Morono Y."/>
            <person name="Uchiyama I."/>
            <person name="Ito T."/>
            <person name="Fujiyama A."/>
            <person name="Inagaki F."/>
            <person name="Takami H."/>
        </authorList>
    </citation>
    <scope>NUCLEOTIDE SEQUENCE</scope>
    <source>
        <strain evidence="1">Expedition CK06-06</strain>
    </source>
</reference>
<protein>
    <submittedName>
        <fullName evidence="1">Uncharacterized protein</fullName>
    </submittedName>
</protein>